<reference evidence="2 3" key="1">
    <citation type="submission" date="2019-12" db="EMBL/GenBank/DDBJ databases">
        <authorList>
            <person name="Alioto T."/>
            <person name="Alioto T."/>
            <person name="Gomez Garrido J."/>
        </authorList>
    </citation>
    <scope>NUCLEOTIDE SEQUENCE [LARGE SCALE GENOMIC DNA]</scope>
</reference>
<evidence type="ECO:0000313" key="2">
    <source>
        <dbReference type="EMBL" id="CAA3020660.1"/>
    </source>
</evidence>
<keyword evidence="3" id="KW-1185">Reference proteome</keyword>
<dbReference type="Gramene" id="OE9A046040T1">
    <property type="protein sequence ID" value="OE9A046040C1"/>
    <property type="gene ID" value="OE9A046040"/>
</dbReference>
<dbReference type="EMBL" id="CACTIH010009042">
    <property type="protein sequence ID" value="CAA3020660.1"/>
    <property type="molecule type" value="Genomic_DNA"/>
</dbReference>
<dbReference type="OrthoDB" id="847067at2759"/>
<accession>A0A8S0UVH4</accession>
<dbReference type="Proteomes" id="UP000594638">
    <property type="component" value="Unassembled WGS sequence"/>
</dbReference>
<evidence type="ECO:0000256" key="1">
    <source>
        <dbReference type="SAM" id="MobiDB-lite"/>
    </source>
</evidence>
<sequence>MNPFTKGVIINVYIESSQIPSPNRKNGSIKMINPNPFCSKTAGYDRRRQLLEYAQELRHGNDPLAQGPQKNSRPKHKKWRWSLPMQRIKLLFSGFPRRTRQWKYERISTEKYSDAEGSSNQERRKTKAKGRKSDSHFCKKLKIFLKEISHSWQCNRGNC</sequence>
<organism evidence="2 3">
    <name type="scientific">Olea europaea subsp. europaea</name>
    <dbReference type="NCBI Taxonomy" id="158383"/>
    <lineage>
        <taxon>Eukaryota</taxon>
        <taxon>Viridiplantae</taxon>
        <taxon>Streptophyta</taxon>
        <taxon>Embryophyta</taxon>
        <taxon>Tracheophyta</taxon>
        <taxon>Spermatophyta</taxon>
        <taxon>Magnoliopsida</taxon>
        <taxon>eudicotyledons</taxon>
        <taxon>Gunneridae</taxon>
        <taxon>Pentapetalae</taxon>
        <taxon>asterids</taxon>
        <taxon>lamiids</taxon>
        <taxon>Lamiales</taxon>
        <taxon>Oleaceae</taxon>
        <taxon>Oleeae</taxon>
        <taxon>Olea</taxon>
    </lineage>
</organism>
<gene>
    <name evidence="2" type="ORF">OLEA9_A046040</name>
</gene>
<evidence type="ECO:0000313" key="3">
    <source>
        <dbReference type="Proteomes" id="UP000594638"/>
    </source>
</evidence>
<feature type="region of interest" description="Disordered" evidence="1">
    <location>
        <begin position="113"/>
        <end position="132"/>
    </location>
</feature>
<name>A0A8S0UVH4_OLEEU</name>
<feature type="region of interest" description="Disordered" evidence="1">
    <location>
        <begin position="58"/>
        <end position="79"/>
    </location>
</feature>
<proteinExistence type="predicted"/>
<comment type="caution">
    <text evidence="2">The sequence shown here is derived from an EMBL/GenBank/DDBJ whole genome shotgun (WGS) entry which is preliminary data.</text>
</comment>
<protein>
    <submittedName>
        <fullName evidence="2">Uncharacterized protein</fullName>
    </submittedName>
</protein>
<dbReference type="AlphaFoldDB" id="A0A8S0UVH4"/>